<dbReference type="Proteomes" id="UP000026960">
    <property type="component" value="Chromosome 7"/>
</dbReference>
<reference evidence="2" key="1">
    <citation type="journal article" date="2009" name="Rice">
        <title>De Novo Next Generation Sequencing of Plant Genomes.</title>
        <authorList>
            <person name="Rounsley S."/>
            <person name="Marri P.R."/>
            <person name="Yu Y."/>
            <person name="He R."/>
            <person name="Sisneros N."/>
            <person name="Goicoechea J.L."/>
            <person name="Lee S.J."/>
            <person name="Angelova A."/>
            <person name="Kudrna D."/>
            <person name="Luo M."/>
            <person name="Affourtit J."/>
            <person name="Desany B."/>
            <person name="Knight J."/>
            <person name="Niazi F."/>
            <person name="Egholm M."/>
            <person name="Wing R.A."/>
        </authorList>
    </citation>
    <scope>NUCLEOTIDE SEQUENCE [LARGE SCALE GENOMIC DNA]</scope>
    <source>
        <strain evidence="2">cv. IRGC 105608</strain>
    </source>
</reference>
<dbReference type="EnsemblPlants" id="OBART07G11020.1">
    <property type="protein sequence ID" value="OBART07G11020.1"/>
    <property type="gene ID" value="OBART07G11020"/>
</dbReference>
<sequence>MADSPLRARHLTGPPSLLLACSNVPERRGLGRREWDLGFVPRQSTEGWSRAMDSPPRGCHLAGPPSPPPSPFPLSRLLIVREKEDREESGQEEGEARAITAPYNLEIFARYVQIQDFYAYVL</sequence>
<organism evidence="2">
    <name type="scientific">Oryza barthii</name>
    <dbReference type="NCBI Taxonomy" id="65489"/>
    <lineage>
        <taxon>Eukaryota</taxon>
        <taxon>Viridiplantae</taxon>
        <taxon>Streptophyta</taxon>
        <taxon>Embryophyta</taxon>
        <taxon>Tracheophyta</taxon>
        <taxon>Spermatophyta</taxon>
        <taxon>Magnoliopsida</taxon>
        <taxon>Liliopsida</taxon>
        <taxon>Poales</taxon>
        <taxon>Poaceae</taxon>
        <taxon>BOP clade</taxon>
        <taxon>Oryzoideae</taxon>
        <taxon>Oryzeae</taxon>
        <taxon>Oryzinae</taxon>
        <taxon>Oryza</taxon>
    </lineage>
</organism>
<dbReference type="PROSITE" id="PS51257">
    <property type="entry name" value="PROKAR_LIPOPROTEIN"/>
    <property type="match status" value="1"/>
</dbReference>
<proteinExistence type="predicted"/>
<dbReference type="AlphaFoldDB" id="A0A0D3GPV4"/>
<dbReference type="PaxDb" id="65489-OBART07G11020.1"/>
<dbReference type="Gramene" id="OBART07G11020.1">
    <property type="protein sequence ID" value="OBART07G11020.1"/>
    <property type="gene ID" value="OBART07G11020"/>
</dbReference>
<feature type="region of interest" description="Disordered" evidence="1">
    <location>
        <begin position="46"/>
        <end position="74"/>
    </location>
</feature>
<evidence type="ECO:0000313" key="3">
    <source>
        <dbReference type="Proteomes" id="UP000026960"/>
    </source>
</evidence>
<evidence type="ECO:0000313" key="2">
    <source>
        <dbReference type="EnsemblPlants" id="OBART07G11020.1"/>
    </source>
</evidence>
<dbReference type="HOGENOM" id="CLU_2030283_0_0_1"/>
<protein>
    <submittedName>
        <fullName evidence="2">Uncharacterized protein</fullName>
    </submittedName>
</protein>
<keyword evidence="3" id="KW-1185">Reference proteome</keyword>
<accession>A0A0D3GPV4</accession>
<name>A0A0D3GPV4_9ORYZ</name>
<reference evidence="2" key="2">
    <citation type="submission" date="2015-03" db="UniProtKB">
        <authorList>
            <consortium name="EnsemblPlants"/>
        </authorList>
    </citation>
    <scope>IDENTIFICATION</scope>
</reference>
<evidence type="ECO:0000256" key="1">
    <source>
        <dbReference type="SAM" id="MobiDB-lite"/>
    </source>
</evidence>